<proteinExistence type="predicted"/>
<evidence type="ECO:0000313" key="1">
    <source>
        <dbReference type="EMBL" id="KRX42649.1"/>
    </source>
</evidence>
<reference evidence="1 2" key="1">
    <citation type="submission" date="2015-01" db="EMBL/GenBank/DDBJ databases">
        <title>Evolution of Trichinella species and genotypes.</title>
        <authorList>
            <person name="Korhonen P.K."/>
            <person name="Edoardo P."/>
            <person name="Giuseppe L.R."/>
            <person name="Gasser R.B."/>
        </authorList>
    </citation>
    <scope>NUCLEOTIDE SEQUENCE [LARGE SCALE GENOMIC DNA]</scope>
    <source>
        <strain evidence="1">ISS417</strain>
    </source>
</reference>
<gene>
    <name evidence="1" type="ORF">T05_12984</name>
</gene>
<name>A0A0V0TUH8_9BILA</name>
<dbReference type="EMBL" id="JYDJ01000139">
    <property type="protein sequence ID" value="KRX42649.1"/>
    <property type="molecule type" value="Genomic_DNA"/>
</dbReference>
<comment type="caution">
    <text evidence="1">The sequence shown here is derived from an EMBL/GenBank/DDBJ whole genome shotgun (WGS) entry which is preliminary data.</text>
</comment>
<organism evidence="1 2">
    <name type="scientific">Trichinella murrelli</name>
    <dbReference type="NCBI Taxonomy" id="144512"/>
    <lineage>
        <taxon>Eukaryota</taxon>
        <taxon>Metazoa</taxon>
        <taxon>Ecdysozoa</taxon>
        <taxon>Nematoda</taxon>
        <taxon>Enoplea</taxon>
        <taxon>Dorylaimia</taxon>
        <taxon>Trichinellida</taxon>
        <taxon>Trichinellidae</taxon>
        <taxon>Trichinella</taxon>
    </lineage>
</organism>
<dbReference type="Proteomes" id="UP000055048">
    <property type="component" value="Unassembled WGS sequence"/>
</dbReference>
<dbReference type="AlphaFoldDB" id="A0A0V0TUH8"/>
<evidence type="ECO:0000313" key="2">
    <source>
        <dbReference type="Proteomes" id="UP000055048"/>
    </source>
</evidence>
<sequence>MLRQCLASPDELRTVLPPVNERPLTFVGNNAQEELALTTAHFLIDRSLVIFLDWRDGGARTSQHSR</sequence>
<protein>
    <submittedName>
        <fullName evidence="1">Uncharacterized protein</fullName>
    </submittedName>
</protein>
<accession>A0A0V0TUH8</accession>
<keyword evidence="2" id="KW-1185">Reference proteome</keyword>